<keyword evidence="2" id="KW-1185">Reference proteome</keyword>
<protein>
    <submittedName>
        <fullName evidence="1">Uncharacterized protein</fullName>
    </submittedName>
</protein>
<proteinExistence type="predicted"/>
<dbReference type="AlphaFoldDB" id="A0A5B7GFM3"/>
<reference evidence="1 2" key="1">
    <citation type="submission" date="2019-05" db="EMBL/GenBank/DDBJ databases">
        <title>Another draft genome of Portunus trituberculatus and its Hox gene families provides insights of decapod evolution.</title>
        <authorList>
            <person name="Jeong J.-H."/>
            <person name="Song I."/>
            <person name="Kim S."/>
            <person name="Choi T."/>
            <person name="Kim D."/>
            <person name="Ryu S."/>
            <person name="Kim W."/>
        </authorList>
    </citation>
    <scope>NUCLEOTIDE SEQUENCE [LARGE SCALE GENOMIC DNA]</scope>
    <source>
        <tissue evidence="1">Muscle</tissue>
    </source>
</reference>
<evidence type="ECO:0000313" key="2">
    <source>
        <dbReference type="Proteomes" id="UP000324222"/>
    </source>
</evidence>
<organism evidence="1 2">
    <name type="scientific">Portunus trituberculatus</name>
    <name type="common">Swimming crab</name>
    <name type="synonym">Neptunus trituberculatus</name>
    <dbReference type="NCBI Taxonomy" id="210409"/>
    <lineage>
        <taxon>Eukaryota</taxon>
        <taxon>Metazoa</taxon>
        <taxon>Ecdysozoa</taxon>
        <taxon>Arthropoda</taxon>
        <taxon>Crustacea</taxon>
        <taxon>Multicrustacea</taxon>
        <taxon>Malacostraca</taxon>
        <taxon>Eumalacostraca</taxon>
        <taxon>Eucarida</taxon>
        <taxon>Decapoda</taxon>
        <taxon>Pleocyemata</taxon>
        <taxon>Brachyura</taxon>
        <taxon>Eubrachyura</taxon>
        <taxon>Portunoidea</taxon>
        <taxon>Portunidae</taxon>
        <taxon>Portuninae</taxon>
        <taxon>Portunus</taxon>
    </lineage>
</organism>
<gene>
    <name evidence="1" type="ORF">E2C01_050262</name>
</gene>
<accession>A0A5B7GFM3</accession>
<sequence length="113" mass="13508">MEDEELIFKMYGGKRTKIHLMFELRNEEGMFQKLITNHLREDHNKFAEFFRLSTEQFNFLVELIKDDLSKDLILFIRKPGSHDDTLLPSQMIVCDCDYIHPLAVQLFRANNDR</sequence>
<name>A0A5B7GFM3_PORTR</name>
<dbReference type="Proteomes" id="UP000324222">
    <property type="component" value="Unassembled WGS sequence"/>
</dbReference>
<dbReference type="EMBL" id="VSRR010013844">
    <property type="protein sequence ID" value="MPC56309.1"/>
    <property type="molecule type" value="Genomic_DNA"/>
</dbReference>
<comment type="caution">
    <text evidence="1">The sequence shown here is derived from an EMBL/GenBank/DDBJ whole genome shotgun (WGS) entry which is preliminary data.</text>
</comment>
<evidence type="ECO:0000313" key="1">
    <source>
        <dbReference type="EMBL" id="MPC56309.1"/>
    </source>
</evidence>